<feature type="signal peptide" evidence="1">
    <location>
        <begin position="1"/>
        <end position="25"/>
    </location>
</feature>
<dbReference type="PROSITE" id="PS50234">
    <property type="entry name" value="VWFA"/>
    <property type="match status" value="1"/>
</dbReference>
<dbReference type="RefSeq" id="WP_173060823.1">
    <property type="nucleotide sequence ID" value="NZ_AP022853.1"/>
</dbReference>
<dbReference type="InterPro" id="IPR036465">
    <property type="entry name" value="vWFA_dom_sf"/>
</dbReference>
<organism evidence="4 5">
    <name type="scientific">Sulfurimicrobium lacus</name>
    <dbReference type="NCBI Taxonomy" id="2715678"/>
    <lineage>
        <taxon>Bacteria</taxon>
        <taxon>Pseudomonadati</taxon>
        <taxon>Pseudomonadota</taxon>
        <taxon>Betaproteobacteria</taxon>
        <taxon>Nitrosomonadales</taxon>
        <taxon>Sulfuricellaceae</taxon>
        <taxon>Sulfurimicrobium</taxon>
    </lineage>
</organism>
<evidence type="ECO:0000259" key="2">
    <source>
        <dbReference type="PROSITE" id="PS50234"/>
    </source>
</evidence>
<evidence type="ECO:0000313" key="4">
    <source>
        <dbReference type="EMBL" id="BCB25946.1"/>
    </source>
</evidence>
<dbReference type="Pfam" id="PF13768">
    <property type="entry name" value="VWA_3"/>
    <property type="match status" value="1"/>
</dbReference>
<feature type="chain" id="PRO_5026207857" evidence="1">
    <location>
        <begin position="26"/>
        <end position="669"/>
    </location>
</feature>
<sequence>MNWFRKLAAVLAAAASLGAPPGAWAEESPPDSKTLAPYFFIDSSDPSVDRLPLKSTDVEVKIAGVIADVKVTQHYKNEGTRPIEARYVFPASTRAAVYGMRMRVGKRLVEAQIREKQQARAEYETAKKEGKSASLLEQQRPNVFQMNVANIMPGDDIAVELNYTETLVPTEGKYQFVFPTVVGPRYNGSTASGSGVKEQWVAQPTQHAGEAPKSAFGMKLVIDSPIPVKEVSSSSHTIRVAGKDSRRVEVNLDAANNNGNRDFILDYSLAGKEIESGVMLYQGKDENFFLALIEPPKRVTGNEIVPREYIFILDISGSMHGYPLETAKTLLRKLVGGLKPSDSFNVMLFAGDNSILAPTSLPATNENIDKAISVINRQQGGGGTELLPAMRRALALPRDDSRARSFVVITDGYITVEKQAFELVRNNLNNANVFSFGIGSSVNRHLMEGLAHAGQGEAFIATDSTQAEAVAEKFRRYVESPVWTHLKLKIDGLDAYDIQPASVPDLFASRPVVLMGKWRGEPKGSITIAGHAGNGPASRSVTIDASRVSPDSSALRYLWARSRIADLADTTLLDGSASEETVRTVTELGLKYNLLTDYTSFIAVDKVIRNTEGSDTVDQPLPMPEGVSDLALGSEVPSTPEPEFYALIAMAGGIGAWLRRRKQGREKKS</sequence>
<gene>
    <name evidence="4" type="ORF">SKTS_08320</name>
</gene>
<dbReference type="Gene3D" id="3.40.50.410">
    <property type="entry name" value="von Willebrand factor, type A domain"/>
    <property type="match status" value="1"/>
</dbReference>
<dbReference type="Proteomes" id="UP000502260">
    <property type="component" value="Chromosome"/>
</dbReference>
<dbReference type="SMART" id="SM00327">
    <property type="entry name" value="VWA"/>
    <property type="match status" value="1"/>
</dbReference>
<dbReference type="PANTHER" id="PTHR45737:SF6">
    <property type="entry name" value="VON WILLEBRAND FACTOR A DOMAIN-CONTAINING PROTEIN 5A"/>
    <property type="match status" value="1"/>
</dbReference>
<dbReference type="InterPro" id="IPR002035">
    <property type="entry name" value="VWF_A"/>
</dbReference>
<dbReference type="SMART" id="SM00609">
    <property type="entry name" value="VIT"/>
    <property type="match status" value="1"/>
</dbReference>
<protein>
    <submittedName>
        <fullName evidence="4">Inter-alpha-trypsin inhibitor domain-containing protein</fullName>
    </submittedName>
</protein>
<dbReference type="SUPFAM" id="SSF53300">
    <property type="entry name" value="vWA-like"/>
    <property type="match status" value="1"/>
</dbReference>
<dbReference type="AlphaFoldDB" id="A0A6F8VAB9"/>
<evidence type="ECO:0000256" key="1">
    <source>
        <dbReference type="SAM" id="SignalP"/>
    </source>
</evidence>
<name>A0A6F8VAB9_9PROT</name>
<dbReference type="PANTHER" id="PTHR45737">
    <property type="entry name" value="VON WILLEBRAND FACTOR A DOMAIN-CONTAINING PROTEIN 5A"/>
    <property type="match status" value="1"/>
</dbReference>
<feature type="domain" description="VIT" evidence="3">
    <location>
        <begin position="37"/>
        <end position="165"/>
    </location>
</feature>
<reference evidence="5" key="1">
    <citation type="submission" date="2020-03" db="EMBL/GenBank/DDBJ databases">
        <title>Complete genome sequence of sulfur-oxidizing bacterium skT11.</title>
        <authorList>
            <person name="Kanda M."/>
            <person name="Kojima H."/>
            <person name="Fukui M."/>
        </authorList>
    </citation>
    <scope>NUCLEOTIDE SEQUENCE [LARGE SCALE GENOMIC DNA]</scope>
    <source>
        <strain evidence="5">skT11</strain>
    </source>
</reference>
<evidence type="ECO:0000259" key="3">
    <source>
        <dbReference type="PROSITE" id="PS51468"/>
    </source>
</evidence>
<proteinExistence type="predicted"/>
<keyword evidence="1" id="KW-0732">Signal</keyword>
<accession>A0A6F8VAB9</accession>
<dbReference type="Pfam" id="PF08487">
    <property type="entry name" value="VIT"/>
    <property type="match status" value="1"/>
</dbReference>
<dbReference type="KEGG" id="slac:SKTS_08320"/>
<feature type="domain" description="VWFA" evidence="2">
    <location>
        <begin position="308"/>
        <end position="478"/>
    </location>
</feature>
<keyword evidence="5" id="KW-1185">Reference proteome</keyword>
<evidence type="ECO:0000313" key="5">
    <source>
        <dbReference type="Proteomes" id="UP000502260"/>
    </source>
</evidence>
<dbReference type="PROSITE" id="PS51468">
    <property type="entry name" value="VIT"/>
    <property type="match status" value="1"/>
</dbReference>
<dbReference type="InterPro" id="IPR013694">
    <property type="entry name" value="VIT"/>
</dbReference>
<dbReference type="EMBL" id="AP022853">
    <property type="protein sequence ID" value="BCB25946.1"/>
    <property type="molecule type" value="Genomic_DNA"/>
</dbReference>